<proteinExistence type="predicted"/>
<dbReference type="EMBL" id="JAFCIX010000313">
    <property type="protein sequence ID" value="KAH6595130.1"/>
    <property type="molecule type" value="Genomic_DNA"/>
</dbReference>
<gene>
    <name evidence="1" type="ORF">BASA50_006114</name>
    <name evidence="2" type="ORF">BASA50_006116</name>
</gene>
<dbReference type="Proteomes" id="UP001648503">
    <property type="component" value="Unassembled WGS sequence"/>
</dbReference>
<dbReference type="EMBL" id="JAFCIX010000313">
    <property type="protein sequence ID" value="KAH6595128.1"/>
    <property type="molecule type" value="Genomic_DNA"/>
</dbReference>
<protein>
    <submittedName>
        <fullName evidence="2">Uncharacterized protein</fullName>
    </submittedName>
</protein>
<accession>A0ABQ8FAX3</accession>
<name>A0ABQ8FAX3_9FUNG</name>
<comment type="caution">
    <text evidence="2">The sequence shown here is derived from an EMBL/GenBank/DDBJ whole genome shotgun (WGS) entry which is preliminary data.</text>
</comment>
<evidence type="ECO:0000313" key="3">
    <source>
        <dbReference type="Proteomes" id="UP001648503"/>
    </source>
</evidence>
<organism evidence="2 3">
    <name type="scientific">Batrachochytrium salamandrivorans</name>
    <dbReference type="NCBI Taxonomy" id="1357716"/>
    <lineage>
        <taxon>Eukaryota</taxon>
        <taxon>Fungi</taxon>
        <taxon>Fungi incertae sedis</taxon>
        <taxon>Chytridiomycota</taxon>
        <taxon>Chytridiomycota incertae sedis</taxon>
        <taxon>Chytridiomycetes</taxon>
        <taxon>Rhizophydiales</taxon>
        <taxon>Rhizophydiales incertae sedis</taxon>
        <taxon>Batrachochytrium</taxon>
    </lineage>
</organism>
<reference evidence="2 3" key="1">
    <citation type="submission" date="2021-02" db="EMBL/GenBank/DDBJ databases">
        <title>Variation within the Batrachochytrium salamandrivorans European outbreak.</title>
        <authorList>
            <person name="Kelly M."/>
            <person name="Pasmans F."/>
            <person name="Shea T.P."/>
            <person name="Munoz J.F."/>
            <person name="Carranza S."/>
            <person name="Cuomo C.A."/>
            <person name="Martel A."/>
        </authorList>
    </citation>
    <scope>NUCLEOTIDE SEQUENCE [LARGE SCALE GENOMIC DNA]</scope>
    <source>
        <strain evidence="2 3">AMFP18/2</strain>
    </source>
</reference>
<evidence type="ECO:0000313" key="1">
    <source>
        <dbReference type="EMBL" id="KAH6595128.1"/>
    </source>
</evidence>
<keyword evidence="3" id="KW-1185">Reference proteome</keyword>
<evidence type="ECO:0000313" key="2">
    <source>
        <dbReference type="EMBL" id="KAH6595130.1"/>
    </source>
</evidence>
<sequence length="76" mass="8566">MWIDTAGTLPAGSQLTVAAQNPIIMPHSHRFMLYSSRPTNAGPDLLRHLRLHRGAKYIHSPHPDRVLRPSSLSRDF</sequence>